<dbReference type="GeneID" id="126886028"/>
<sequence length="135" mass="15732">MTGRPARVCVDCCCTNQSSVSGDECWDDEWYESPLPYIKRRYMYLHLTSCGVDSDHSSPTQPSSTDTDNMFVHQQLSVSVDECWDNEVYESPLSHIKTAASFKNIIREQPPKMSKTQKTKFRQAERERHRLLFFK</sequence>
<protein>
    <submittedName>
        <fullName evidence="1">Uncharacterized protein</fullName>
    </submittedName>
</protein>
<dbReference type="Proteomes" id="UP001652700">
    <property type="component" value="Unplaced"/>
</dbReference>
<dbReference type="EnsemblMetazoa" id="XM_050652862.1">
    <property type="protein sequence ID" value="XP_050508819.1"/>
    <property type="gene ID" value="LOC126886028"/>
</dbReference>
<proteinExistence type="predicted"/>
<organism evidence="1 2">
    <name type="scientific">Diabrotica virgifera virgifera</name>
    <name type="common">western corn rootworm</name>
    <dbReference type="NCBI Taxonomy" id="50390"/>
    <lineage>
        <taxon>Eukaryota</taxon>
        <taxon>Metazoa</taxon>
        <taxon>Ecdysozoa</taxon>
        <taxon>Arthropoda</taxon>
        <taxon>Hexapoda</taxon>
        <taxon>Insecta</taxon>
        <taxon>Pterygota</taxon>
        <taxon>Neoptera</taxon>
        <taxon>Endopterygota</taxon>
        <taxon>Coleoptera</taxon>
        <taxon>Polyphaga</taxon>
        <taxon>Cucujiformia</taxon>
        <taxon>Chrysomeloidea</taxon>
        <taxon>Chrysomelidae</taxon>
        <taxon>Galerucinae</taxon>
        <taxon>Diabroticina</taxon>
        <taxon>Diabroticites</taxon>
        <taxon>Diabrotica</taxon>
    </lineage>
</organism>
<accession>A0ABM5KF49</accession>
<name>A0ABM5KF49_DIAVI</name>
<keyword evidence="2" id="KW-1185">Reference proteome</keyword>
<evidence type="ECO:0000313" key="1">
    <source>
        <dbReference type="EnsemblMetazoa" id="XP_050508819.1"/>
    </source>
</evidence>
<dbReference type="RefSeq" id="XP_050508819.1">
    <property type="nucleotide sequence ID" value="XM_050652862.1"/>
</dbReference>
<reference evidence="1" key="1">
    <citation type="submission" date="2025-05" db="UniProtKB">
        <authorList>
            <consortium name="EnsemblMetazoa"/>
        </authorList>
    </citation>
    <scope>IDENTIFICATION</scope>
</reference>
<evidence type="ECO:0000313" key="2">
    <source>
        <dbReference type="Proteomes" id="UP001652700"/>
    </source>
</evidence>